<keyword evidence="3" id="KW-1185">Reference proteome</keyword>
<dbReference type="AlphaFoldDB" id="A0A229X4F6"/>
<evidence type="ECO:0008006" key="4">
    <source>
        <dbReference type="Google" id="ProtNLM"/>
    </source>
</evidence>
<proteinExistence type="predicted"/>
<sequence>MEELSDQRPRRPGLRSETSAKAQSEAVWPQLIHHPASEYQTEQHMFTHILKEIKNTKFPAEITYHSVPSEWGALIADHIDKHEYTESSNAKVSFNNIAKKLVIRIMPTRVHACHNDWVHRVYRQWIRQNLVTLDHLDNIRTFTDNTQERFAAPYANSRKIPDLCIMPDNQYQPSFVIEVGWSESHERLMDDMKLWMEGGAPYVKNVLIIKWAMNANTKEVRGKAELYARDPAGNPYCSQQSVLFPATITGNSLYITAGDLFGPLLPQGVAATTLLPLSMDILRQEARDAMVHMGVTPKP</sequence>
<feature type="region of interest" description="Disordered" evidence="1">
    <location>
        <begin position="1"/>
        <end position="26"/>
    </location>
</feature>
<gene>
    <name evidence="2" type="ORF">CFD26_104084</name>
</gene>
<evidence type="ECO:0000256" key="1">
    <source>
        <dbReference type="SAM" id="MobiDB-lite"/>
    </source>
</evidence>
<dbReference type="Proteomes" id="UP000215289">
    <property type="component" value="Unassembled WGS sequence"/>
</dbReference>
<evidence type="ECO:0000313" key="3">
    <source>
        <dbReference type="Proteomes" id="UP000215289"/>
    </source>
</evidence>
<evidence type="ECO:0000313" key="2">
    <source>
        <dbReference type="EMBL" id="RLL95175.1"/>
    </source>
</evidence>
<comment type="caution">
    <text evidence="2">The sequence shown here is derived from an EMBL/GenBank/DDBJ whole genome shotgun (WGS) entry which is preliminary data.</text>
</comment>
<name>A0A229X4F6_9EURO</name>
<protein>
    <recommendedName>
        <fullName evidence="4">Restriction endonuclease domain-containing protein</fullName>
    </recommendedName>
</protein>
<dbReference type="OrthoDB" id="76567at2759"/>
<organism evidence="2 3">
    <name type="scientific">Aspergillus turcosus</name>
    <dbReference type="NCBI Taxonomy" id="1245748"/>
    <lineage>
        <taxon>Eukaryota</taxon>
        <taxon>Fungi</taxon>
        <taxon>Dikarya</taxon>
        <taxon>Ascomycota</taxon>
        <taxon>Pezizomycotina</taxon>
        <taxon>Eurotiomycetes</taxon>
        <taxon>Eurotiomycetidae</taxon>
        <taxon>Eurotiales</taxon>
        <taxon>Aspergillaceae</taxon>
        <taxon>Aspergillus</taxon>
        <taxon>Aspergillus subgen. Fumigati</taxon>
    </lineage>
</organism>
<reference evidence="2 3" key="1">
    <citation type="submission" date="2018-08" db="EMBL/GenBank/DDBJ databases">
        <title>Draft genome sequences of two Aspergillus turcosus clinical strains isolated from bronchoalveolar lavage fluid: one azole-susceptible and the other azole-resistant.</title>
        <authorList>
            <person name="Parent-Michaud M."/>
            <person name="Dufresne P.J."/>
            <person name="Fournier E."/>
            <person name="Martineau C."/>
            <person name="Moreira S."/>
            <person name="Perkins V."/>
            <person name="De Repentigny L."/>
            <person name="Dufresne S.F."/>
        </authorList>
    </citation>
    <scope>NUCLEOTIDE SEQUENCE [LARGE SCALE GENOMIC DNA]</scope>
    <source>
        <strain evidence="2">HMR AF 1038</strain>
    </source>
</reference>
<accession>A0A229X4F6</accession>
<dbReference type="EMBL" id="NIDN02000165">
    <property type="protein sequence ID" value="RLL95175.1"/>
    <property type="molecule type" value="Genomic_DNA"/>
</dbReference>
<dbReference type="STRING" id="1245748.A0A229X4F6"/>